<reference evidence="2" key="2">
    <citation type="submission" date="2019-01" db="EMBL/GenBank/DDBJ databases">
        <authorList>
            <consortium name="NCBI Pathogen Detection Project"/>
        </authorList>
    </citation>
    <scope>NUCLEOTIDE SEQUENCE</scope>
    <source>
        <strain evidence="2">BCW_3452</strain>
    </source>
</reference>
<gene>
    <name evidence="2" type="ORF">I7730_24850</name>
</gene>
<proteinExistence type="predicted"/>
<dbReference type="SUPFAM" id="SSF52540">
    <property type="entry name" value="P-loop containing nucleoside triphosphate hydrolases"/>
    <property type="match status" value="1"/>
</dbReference>
<dbReference type="PANTHER" id="PTHR43581:SF2">
    <property type="entry name" value="EXCINUCLEASE ATPASE SUBUNIT"/>
    <property type="match status" value="1"/>
</dbReference>
<dbReference type="Pfam" id="PF13304">
    <property type="entry name" value="AAA_21"/>
    <property type="match status" value="1"/>
</dbReference>
<dbReference type="InterPro" id="IPR027417">
    <property type="entry name" value="P-loop_NTPase"/>
</dbReference>
<organism evidence="2">
    <name type="scientific">Vibrio vulnificus</name>
    <dbReference type="NCBI Taxonomy" id="672"/>
    <lineage>
        <taxon>Bacteria</taxon>
        <taxon>Pseudomonadati</taxon>
        <taxon>Pseudomonadota</taxon>
        <taxon>Gammaproteobacteria</taxon>
        <taxon>Vibrionales</taxon>
        <taxon>Vibrionaceae</taxon>
        <taxon>Vibrio</taxon>
    </lineage>
</organism>
<reference evidence="2" key="1">
    <citation type="journal article" date="2018" name="Genome Biol.">
        <title>SKESA: strategic k-mer extension for scrupulous assemblies.</title>
        <authorList>
            <person name="Souvorov A."/>
            <person name="Agarwala R."/>
            <person name="Lipman D.J."/>
        </authorList>
    </citation>
    <scope>NUCLEOTIDE SEQUENCE</scope>
    <source>
        <strain evidence="2">BCW_3452</strain>
    </source>
</reference>
<dbReference type="GO" id="GO:0016887">
    <property type="term" value="F:ATP hydrolysis activity"/>
    <property type="evidence" value="ECO:0007669"/>
    <property type="project" value="InterPro"/>
</dbReference>
<dbReference type="InterPro" id="IPR051396">
    <property type="entry name" value="Bact_Antivir_Def_Nuclease"/>
</dbReference>
<comment type="caution">
    <text evidence="2">The sequence shown here is derived from an EMBL/GenBank/DDBJ whole genome shotgun (WGS) entry which is preliminary data.</text>
</comment>
<accession>A0A8H9N533</accession>
<evidence type="ECO:0000313" key="2">
    <source>
        <dbReference type="EMBL" id="HAS8542983.1"/>
    </source>
</evidence>
<sequence>MKLLSVNLNDNVYNISTGDEQPNQNTFSIVIGKNGTGKSRLLAKVATTFLSVKKYNQNHSKVKHQKAEELTFTSQGKLVTVKSAKGKGGKIFERNKRSKDSMCKKLITASISPFDKFPLPNSNENTISNKNFYSYIGFKTGKSSLSESNLLTSFATSIVSSRSNVAVKRTLRLLGYKSDITIEFEHNSERYFQRSKLAYNRHTFRELVSDNQDLYSRVLADDNQLMSYYILQELSQNPHSRIGKKTLSELIGDSDLPKLFSTNSELDERTTKSLVNSLELNISSVKGITLRKSNSNQRLTLNDASSGERSLLLLVCSIASQITNDSLILIDEPEISLHPEWQETFIELIHNAFSHYKRCHFIIATHSPLVISNLPESSCYILNMDENALFESKDYFNRSADFQLARLFNTPGYQNEYLNRLCVSVLSTFAKGEPITDDTQDSIDFLIAMESNLDDGDNVKSLIGIIKNTLEISNQC</sequence>
<name>A0A8H9N533_VIBVL</name>
<dbReference type="CDD" id="cd00267">
    <property type="entry name" value="ABC_ATPase"/>
    <property type="match status" value="1"/>
</dbReference>
<protein>
    <recommendedName>
        <fullName evidence="1">ATPase AAA-type core domain-containing protein</fullName>
    </recommendedName>
</protein>
<dbReference type="PANTHER" id="PTHR43581">
    <property type="entry name" value="ATP/GTP PHOSPHATASE"/>
    <property type="match status" value="1"/>
</dbReference>
<dbReference type="GO" id="GO:0005524">
    <property type="term" value="F:ATP binding"/>
    <property type="evidence" value="ECO:0007669"/>
    <property type="project" value="InterPro"/>
</dbReference>
<dbReference type="InterPro" id="IPR003959">
    <property type="entry name" value="ATPase_AAA_core"/>
</dbReference>
<dbReference type="Proteomes" id="UP000863257">
    <property type="component" value="Unassembled WGS sequence"/>
</dbReference>
<dbReference type="Gene3D" id="3.40.50.300">
    <property type="entry name" value="P-loop containing nucleotide triphosphate hydrolases"/>
    <property type="match status" value="1"/>
</dbReference>
<evidence type="ECO:0000259" key="1">
    <source>
        <dbReference type="Pfam" id="PF13304"/>
    </source>
</evidence>
<dbReference type="AlphaFoldDB" id="A0A8H9N533"/>
<dbReference type="EMBL" id="DACRBY010000076">
    <property type="protein sequence ID" value="HAS8542983.1"/>
    <property type="molecule type" value="Genomic_DNA"/>
</dbReference>
<feature type="domain" description="ATPase AAA-type core" evidence="1">
    <location>
        <begin position="179"/>
        <end position="372"/>
    </location>
</feature>